<dbReference type="SUPFAM" id="SSF51419">
    <property type="entry name" value="PLP-binding barrel"/>
    <property type="match status" value="1"/>
</dbReference>
<dbReference type="Proteomes" id="UP000179129">
    <property type="component" value="Unassembled WGS sequence"/>
</dbReference>
<dbReference type="InterPro" id="IPR051466">
    <property type="entry name" value="D-amino_acid_metab_enzyme"/>
</dbReference>
<dbReference type="GO" id="GO:0036088">
    <property type="term" value="P:D-serine catabolic process"/>
    <property type="evidence" value="ECO:0007669"/>
    <property type="project" value="TreeGrafter"/>
</dbReference>
<feature type="domain" description="D-serine dehydratase-like" evidence="1">
    <location>
        <begin position="83"/>
        <end position="176"/>
    </location>
</feature>
<proteinExistence type="predicted"/>
<accession>A0A1F5YX28</accession>
<dbReference type="PANTHER" id="PTHR28004:SF2">
    <property type="entry name" value="D-SERINE DEHYDRATASE"/>
    <property type="match status" value="1"/>
</dbReference>
<dbReference type="InterPro" id="IPR042208">
    <property type="entry name" value="D-ser_dehydrat-like_sf"/>
</dbReference>
<dbReference type="AlphaFoldDB" id="A0A1F5YX28"/>
<dbReference type="SMART" id="SM01119">
    <property type="entry name" value="D-ser_dehydrat"/>
    <property type="match status" value="1"/>
</dbReference>
<dbReference type="GO" id="GO:0008721">
    <property type="term" value="F:D-serine ammonia-lyase activity"/>
    <property type="evidence" value="ECO:0007669"/>
    <property type="project" value="TreeGrafter"/>
</dbReference>
<sequence>MFYPGHIKETDAEKIERLGERVEQARRSFEKAGVTVSVVSGGSTPTAYYSHRLRGLTEIRPGTYIFNDCNYVEVGAAGWEDCALKVRCRVVSTAVPGKAIIDGGSKTFSDAGRLRGAGHGRLVQCPRVLFEKMNEEHGYLLLGDSGFAPKAGDLVDIIPNHVCTAVNMHHVMYGVRRGRVEEIWQVAAQGKIH</sequence>
<dbReference type="Gene3D" id="3.20.20.10">
    <property type="entry name" value="Alanine racemase"/>
    <property type="match status" value="1"/>
</dbReference>
<evidence type="ECO:0000313" key="2">
    <source>
        <dbReference type="EMBL" id="OGG04685.1"/>
    </source>
</evidence>
<dbReference type="InterPro" id="IPR029066">
    <property type="entry name" value="PLP-binding_barrel"/>
</dbReference>
<dbReference type="InterPro" id="IPR026956">
    <property type="entry name" value="D-ser_dehydrat-like_dom"/>
</dbReference>
<dbReference type="Gene3D" id="2.40.37.20">
    <property type="entry name" value="D-serine dehydratase-like domain"/>
    <property type="match status" value="1"/>
</dbReference>
<protein>
    <recommendedName>
        <fullName evidence="1">D-serine dehydratase-like domain-containing protein</fullName>
    </recommendedName>
</protein>
<dbReference type="Pfam" id="PF14031">
    <property type="entry name" value="D-ser_dehydrat"/>
    <property type="match status" value="1"/>
</dbReference>
<gene>
    <name evidence="2" type="ORF">A3F83_14045</name>
</gene>
<organism evidence="2 3">
    <name type="scientific">Candidatus Glassbacteria bacterium RIFCSPLOWO2_12_FULL_58_11</name>
    <dbReference type="NCBI Taxonomy" id="1817867"/>
    <lineage>
        <taxon>Bacteria</taxon>
        <taxon>Candidatus Glassiibacteriota</taxon>
    </lineage>
</organism>
<name>A0A1F5YX28_9BACT</name>
<dbReference type="STRING" id="1817867.A3F83_14045"/>
<evidence type="ECO:0000313" key="3">
    <source>
        <dbReference type="Proteomes" id="UP000179129"/>
    </source>
</evidence>
<evidence type="ECO:0000259" key="1">
    <source>
        <dbReference type="SMART" id="SM01119"/>
    </source>
</evidence>
<dbReference type="PANTHER" id="PTHR28004">
    <property type="entry name" value="ZGC:162816-RELATED"/>
    <property type="match status" value="1"/>
</dbReference>
<comment type="caution">
    <text evidence="2">The sequence shown here is derived from an EMBL/GenBank/DDBJ whole genome shotgun (WGS) entry which is preliminary data.</text>
</comment>
<reference evidence="2 3" key="1">
    <citation type="journal article" date="2016" name="Nat. Commun.">
        <title>Thousands of microbial genomes shed light on interconnected biogeochemical processes in an aquifer system.</title>
        <authorList>
            <person name="Anantharaman K."/>
            <person name="Brown C.T."/>
            <person name="Hug L.A."/>
            <person name="Sharon I."/>
            <person name="Castelle C.J."/>
            <person name="Probst A.J."/>
            <person name="Thomas B.C."/>
            <person name="Singh A."/>
            <person name="Wilkins M.J."/>
            <person name="Karaoz U."/>
            <person name="Brodie E.L."/>
            <person name="Williams K.H."/>
            <person name="Hubbard S.S."/>
            <person name="Banfield J.F."/>
        </authorList>
    </citation>
    <scope>NUCLEOTIDE SEQUENCE [LARGE SCALE GENOMIC DNA]</scope>
</reference>
<dbReference type="EMBL" id="MFIX01000100">
    <property type="protein sequence ID" value="OGG04685.1"/>
    <property type="molecule type" value="Genomic_DNA"/>
</dbReference>